<dbReference type="Proteomes" id="UP000077755">
    <property type="component" value="Chromosome 7"/>
</dbReference>
<accession>A0AAF1BA73</accession>
<dbReference type="InterPro" id="IPR013103">
    <property type="entry name" value="RVT_2"/>
</dbReference>
<dbReference type="PANTHER" id="PTHR11439">
    <property type="entry name" value="GAG-POL-RELATED RETROTRANSPOSON"/>
    <property type="match status" value="1"/>
</dbReference>
<reference evidence="2" key="1">
    <citation type="journal article" date="2016" name="Nat. Genet.">
        <title>A high-quality carrot genome assembly provides new insights into carotenoid accumulation and asterid genome evolution.</title>
        <authorList>
            <person name="Iorizzo M."/>
            <person name="Ellison S."/>
            <person name="Senalik D."/>
            <person name="Zeng P."/>
            <person name="Satapoomin P."/>
            <person name="Huang J."/>
            <person name="Bowman M."/>
            <person name="Iovene M."/>
            <person name="Sanseverino W."/>
            <person name="Cavagnaro P."/>
            <person name="Yildiz M."/>
            <person name="Macko-Podgorni A."/>
            <person name="Moranska E."/>
            <person name="Grzebelus E."/>
            <person name="Grzebelus D."/>
            <person name="Ashrafi H."/>
            <person name="Zheng Z."/>
            <person name="Cheng S."/>
            <person name="Spooner D."/>
            <person name="Van Deynze A."/>
            <person name="Simon P."/>
        </authorList>
    </citation>
    <scope>NUCLEOTIDE SEQUENCE</scope>
    <source>
        <tissue evidence="2">Leaf</tissue>
    </source>
</reference>
<reference evidence="2" key="2">
    <citation type="submission" date="2022-03" db="EMBL/GenBank/DDBJ databases">
        <title>Draft title - Genomic analysis of global carrot germplasm unveils the trajectory of domestication and the origin of high carotenoid orange carrot.</title>
        <authorList>
            <person name="Iorizzo M."/>
            <person name="Ellison S."/>
            <person name="Senalik D."/>
            <person name="Macko-Podgorni A."/>
            <person name="Grzebelus D."/>
            <person name="Bostan H."/>
            <person name="Rolling W."/>
            <person name="Curaba J."/>
            <person name="Simon P."/>
        </authorList>
    </citation>
    <scope>NUCLEOTIDE SEQUENCE</scope>
    <source>
        <tissue evidence="2">Leaf</tissue>
    </source>
</reference>
<evidence type="ECO:0000313" key="3">
    <source>
        <dbReference type="Proteomes" id="UP000077755"/>
    </source>
</evidence>
<dbReference type="CDD" id="cd09272">
    <property type="entry name" value="RNase_HI_RT_Ty1"/>
    <property type="match status" value="1"/>
</dbReference>
<dbReference type="SUPFAM" id="SSF56672">
    <property type="entry name" value="DNA/RNA polymerases"/>
    <property type="match status" value="1"/>
</dbReference>
<dbReference type="AlphaFoldDB" id="A0AAF1BA73"/>
<organism evidence="2 3">
    <name type="scientific">Daucus carota subsp. sativus</name>
    <name type="common">Carrot</name>
    <dbReference type="NCBI Taxonomy" id="79200"/>
    <lineage>
        <taxon>Eukaryota</taxon>
        <taxon>Viridiplantae</taxon>
        <taxon>Streptophyta</taxon>
        <taxon>Embryophyta</taxon>
        <taxon>Tracheophyta</taxon>
        <taxon>Spermatophyta</taxon>
        <taxon>Magnoliopsida</taxon>
        <taxon>eudicotyledons</taxon>
        <taxon>Gunneridae</taxon>
        <taxon>Pentapetalae</taxon>
        <taxon>asterids</taxon>
        <taxon>campanulids</taxon>
        <taxon>Apiales</taxon>
        <taxon>Apiaceae</taxon>
        <taxon>Apioideae</taxon>
        <taxon>Scandiceae</taxon>
        <taxon>Daucinae</taxon>
        <taxon>Daucus</taxon>
        <taxon>Daucus sect. Daucus</taxon>
    </lineage>
</organism>
<dbReference type="Pfam" id="PF07727">
    <property type="entry name" value="RVT_2"/>
    <property type="match status" value="1"/>
</dbReference>
<keyword evidence="3" id="KW-1185">Reference proteome</keyword>
<proteinExistence type="predicted"/>
<feature type="domain" description="Reverse transcriptase Ty1/copia-type" evidence="1">
    <location>
        <begin position="3"/>
        <end position="58"/>
    </location>
</feature>
<dbReference type="InterPro" id="IPR043502">
    <property type="entry name" value="DNA/RNA_pol_sf"/>
</dbReference>
<evidence type="ECO:0000259" key="1">
    <source>
        <dbReference type="Pfam" id="PF07727"/>
    </source>
</evidence>
<evidence type="ECO:0000313" key="2">
    <source>
        <dbReference type="EMBL" id="WOH09592.1"/>
    </source>
</evidence>
<sequence length="277" mass="31149">MASLSSEFAMKDLGPLNHFLGIAVTRHKGGLFLSQRKYAEKIVERAGMASCKPSATPVDTKSKISATSGTPVDDPARYRRLAGALQYLTITRPDISYAVQQICLHMHDPRTDHMSGLKRIIRYVQGTLDQGLHLYPSSVSSLVSYTDADWGGCPDTRRSTSVSESCWRRNLLLELHCPVQKATLVYCDNVSAVYLSGNPVQHQRTKHIEMDIHFVREKVARGQVRVLHVPSRYQVADIFTKRLPRVLFEEFWNSLSVGKPPALTAGSVRYRIYFVND</sequence>
<protein>
    <recommendedName>
        <fullName evidence="1">Reverse transcriptase Ty1/copia-type domain-containing protein</fullName>
    </recommendedName>
</protein>
<dbReference type="PANTHER" id="PTHR11439:SF524">
    <property type="entry name" value="RNA-DIRECTED DNA POLYMERASE, PROTEIN KINASE RLK-PELLE-DLSV FAMILY"/>
    <property type="match status" value="1"/>
</dbReference>
<dbReference type="EMBL" id="CP093349">
    <property type="protein sequence ID" value="WOH09592.1"/>
    <property type="molecule type" value="Genomic_DNA"/>
</dbReference>
<name>A0AAF1BA73_DAUCS</name>
<gene>
    <name evidence="2" type="ORF">DCAR_0729050</name>
</gene>